<evidence type="ECO:0000313" key="6">
    <source>
        <dbReference type="EMBL" id="KAL0977975.1"/>
    </source>
</evidence>
<dbReference type="PANTHER" id="PTHR14340:SF13">
    <property type="entry name" value="TITIN"/>
    <property type="match status" value="1"/>
</dbReference>
<feature type="domain" description="Fibronectin type-III" evidence="5">
    <location>
        <begin position="604"/>
        <end position="697"/>
    </location>
</feature>
<dbReference type="PRINTS" id="PR00014">
    <property type="entry name" value="FNTYPEIII"/>
</dbReference>
<dbReference type="FunFam" id="2.60.40.10:FF:000011">
    <property type="entry name" value="Titin b"/>
    <property type="match status" value="2"/>
</dbReference>
<gene>
    <name evidence="6" type="ORF">UPYG_G00164200</name>
</gene>
<dbReference type="InterPro" id="IPR003599">
    <property type="entry name" value="Ig_sub"/>
</dbReference>
<dbReference type="SUPFAM" id="SSF48726">
    <property type="entry name" value="Immunoglobulin"/>
    <property type="match status" value="6"/>
</dbReference>
<feature type="domain" description="Fibronectin type-III" evidence="5">
    <location>
        <begin position="1392"/>
        <end position="1485"/>
    </location>
</feature>
<evidence type="ECO:0000256" key="1">
    <source>
        <dbReference type="ARBA" id="ARBA00022737"/>
    </source>
</evidence>
<dbReference type="InterPro" id="IPR003598">
    <property type="entry name" value="Ig_sub2"/>
</dbReference>
<feature type="domain" description="Ig-like" evidence="4">
    <location>
        <begin position="11"/>
        <end position="103"/>
    </location>
</feature>
<dbReference type="PANTHER" id="PTHR14340">
    <property type="entry name" value="MICROFIBRIL-ASSOCIATED GLYCOPROTEIN 3"/>
    <property type="match status" value="1"/>
</dbReference>
<keyword evidence="1" id="KW-0677">Repeat</keyword>
<feature type="domain" description="Fibronectin type-III" evidence="5">
    <location>
        <begin position="1291"/>
        <end position="1386"/>
    </location>
</feature>
<comment type="caution">
    <text evidence="6">The sequence shown here is derived from an EMBL/GenBank/DDBJ whole genome shotgun (WGS) entry which is preliminary data.</text>
</comment>
<feature type="domain" description="Fibronectin type-III" evidence="5">
    <location>
        <begin position="895"/>
        <end position="990"/>
    </location>
</feature>
<dbReference type="FunFam" id="2.60.40.10:FF:000112">
    <property type="entry name" value="Titin a"/>
    <property type="match status" value="2"/>
</dbReference>
<proteinExistence type="predicted"/>
<dbReference type="InterPro" id="IPR036179">
    <property type="entry name" value="Ig-like_dom_sf"/>
</dbReference>
<dbReference type="FunFam" id="2.60.40.10:FF:000002">
    <property type="entry name" value="Titin a"/>
    <property type="match status" value="4"/>
</dbReference>
<feature type="region of interest" description="Disordered" evidence="3">
    <location>
        <begin position="2155"/>
        <end position="2178"/>
    </location>
</feature>
<feature type="domain" description="Fibronectin type-III" evidence="5">
    <location>
        <begin position="1683"/>
        <end position="1776"/>
    </location>
</feature>
<dbReference type="SUPFAM" id="SSF49265">
    <property type="entry name" value="Fibronectin type III"/>
    <property type="match status" value="9"/>
</dbReference>
<feature type="domain" description="Ig-like" evidence="4">
    <location>
        <begin position="1093"/>
        <end position="1180"/>
    </location>
</feature>
<reference evidence="6 7" key="1">
    <citation type="submission" date="2024-06" db="EMBL/GenBank/DDBJ databases">
        <authorList>
            <person name="Pan Q."/>
            <person name="Wen M."/>
            <person name="Jouanno E."/>
            <person name="Zahm M."/>
            <person name="Klopp C."/>
            <person name="Cabau C."/>
            <person name="Louis A."/>
            <person name="Berthelot C."/>
            <person name="Parey E."/>
            <person name="Roest Crollius H."/>
            <person name="Montfort J."/>
            <person name="Robinson-Rechavi M."/>
            <person name="Bouchez O."/>
            <person name="Lampietro C."/>
            <person name="Lopez Roques C."/>
            <person name="Donnadieu C."/>
            <person name="Postlethwait J."/>
            <person name="Bobe J."/>
            <person name="Verreycken H."/>
            <person name="Guiguen Y."/>
        </authorList>
    </citation>
    <scope>NUCLEOTIDE SEQUENCE [LARGE SCALE GENOMIC DNA]</scope>
    <source>
        <strain evidence="6">Up_M1</strain>
        <tissue evidence="6">Testis</tissue>
    </source>
</reference>
<organism evidence="6 7">
    <name type="scientific">Umbra pygmaea</name>
    <name type="common">Eastern mudminnow</name>
    <dbReference type="NCBI Taxonomy" id="75934"/>
    <lineage>
        <taxon>Eukaryota</taxon>
        <taxon>Metazoa</taxon>
        <taxon>Chordata</taxon>
        <taxon>Craniata</taxon>
        <taxon>Vertebrata</taxon>
        <taxon>Euteleostomi</taxon>
        <taxon>Actinopterygii</taxon>
        <taxon>Neopterygii</taxon>
        <taxon>Teleostei</taxon>
        <taxon>Protacanthopterygii</taxon>
        <taxon>Esociformes</taxon>
        <taxon>Umbridae</taxon>
        <taxon>Umbra</taxon>
    </lineage>
</organism>
<feature type="domain" description="Fibronectin type-III" evidence="5">
    <location>
        <begin position="110"/>
        <end position="205"/>
    </location>
</feature>
<dbReference type="CDD" id="cd00063">
    <property type="entry name" value="FN3"/>
    <property type="match status" value="16"/>
</dbReference>
<evidence type="ECO:0000259" key="4">
    <source>
        <dbReference type="PROSITE" id="PS50835"/>
    </source>
</evidence>
<dbReference type="FunFam" id="2.60.40.10:FF:000003">
    <property type="entry name" value="Titin isoform E"/>
    <property type="match status" value="3"/>
</dbReference>
<feature type="domain" description="Fibronectin type-III" evidence="5">
    <location>
        <begin position="311"/>
        <end position="407"/>
    </location>
</feature>
<evidence type="ECO:0000256" key="3">
    <source>
        <dbReference type="SAM" id="MobiDB-lite"/>
    </source>
</evidence>
<feature type="domain" description="Fibronectin type-III" evidence="5">
    <location>
        <begin position="507"/>
        <end position="602"/>
    </location>
</feature>
<dbReference type="EMBL" id="JAGEUA010000005">
    <property type="protein sequence ID" value="KAL0977975.1"/>
    <property type="molecule type" value="Genomic_DNA"/>
</dbReference>
<feature type="domain" description="Fibronectin type-III" evidence="5">
    <location>
        <begin position="1978"/>
        <end position="2072"/>
    </location>
</feature>
<dbReference type="InterPro" id="IPR036116">
    <property type="entry name" value="FN3_sf"/>
</dbReference>
<accession>A0ABD0WM81</accession>
<evidence type="ECO:0008006" key="8">
    <source>
        <dbReference type="Google" id="ProtNLM"/>
    </source>
</evidence>
<dbReference type="Pfam" id="PF00041">
    <property type="entry name" value="fn3"/>
    <property type="match status" value="16"/>
</dbReference>
<feature type="domain" description="Ig-like" evidence="4">
    <location>
        <begin position="701"/>
        <end position="787"/>
    </location>
</feature>
<protein>
    <recommendedName>
        <fullName evidence="8">Titin</fullName>
    </recommendedName>
</protein>
<feature type="domain" description="Fibronectin type-III" evidence="5">
    <location>
        <begin position="796"/>
        <end position="889"/>
    </location>
</feature>
<keyword evidence="7" id="KW-1185">Reference proteome</keyword>
<feature type="compositionally biased region" description="Polar residues" evidence="3">
    <location>
        <begin position="2155"/>
        <end position="2164"/>
    </location>
</feature>
<dbReference type="Proteomes" id="UP001557470">
    <property type="component" value="Unassembled WGS sequence"/>
</dbReference>
<keyword evidence="2" id="KW-0393">Immunoglobulin domain</keyword>
<dbReference type="PROSITE" id="PS50853">
    <property type="entry name" value="FN3"/>
    <property type="match status" value="16"/>
</dbReference>
<feature type="domain" description="Fibronectin type-III" evidence="5">
    <location>
        <begin position="1586"/>
        <end position="1681"/>
    </location>
</feature>
<dbReference type="PROSITE" id="PS50835">
    <property type="entry name" value="IG_LIKE"/>
    <property type="match status" value="4"/>
</dbReference>
<evidence type="ECO:0000256" key="2">
    <source>
        <dbReference type="ARBA" id="ARBA00023319"/>
    </source>
</evidence>
<name>A0ABD0WM81_UMBPY</name>
<feature type="domain" description="Ig-like" evidence="4">
    <location>
        <begin position="1490"/>
        <end position="1575"/>
    </location>
</feature>
<dbReference type="Pfam" id="PF07679">
    <property type="entry name" value="I-set"/>
    <property type="match status" value="6"/>
</dbReference>
<dbReference type="SMART" id="SM00060">
    <property type="entry name" value="FN3"/>
    <property type="match status" value="16"/>
</dbReference>
<dbReference type="FunFam" id="2.60.40.10:FF:000034">
    <property type="entry name" value="Titin isoform A"/>
    <property type="match status" value="4"/>
</dbReference>
<dbReference type="FunFam" id="2.60.40.10:FF:000012">
    <property type="entry name" value="titin isoform X1"/>
    <property type="match status" value="3"/>
</dbReference>
<dbReference type="SMART" id="SM00408">
    <property type="entry name" value="IGc2"/>
    <property type="match status" value="3"/>
</dbReference>
<dbReference type="InterPro" id="IPR013098">
    <property type="entry name" value="Ig_I-set"/>
</dbReference>
<evidence type="ECO:0000313" key="7">
    <source>
        <dbReference type="Proteomes" id="UP001557470"/>
    </source>
</evidence>
<feature type="domain" description="Fibronectin type-III" evidence="5">
    <location>
        <begin position="1191"/>
        <end position="1285"/>
    </location>
</feature>
<feature type="domain" description="Fibronectin type-III" evidence="5">
    <location>
        <begin position="210"/>
        <end position="305"/>
    </location>
</feature>
<dbReference type="InterPro" id="IPR007110">
    <property type="entry name" value="Ig-like_dom"/>
</dbReference>
<dbReference type="Gene3D" id="2.60.40.10">
    <property type="entry name" value="Immunoglobulins"/>
    <property type="match status" value="22"/>
</dbReference>
<feature type="domain" description="Fibronectin type-III" evidence="5">
    <location>
        <begin position="2076"/>
        <end position="2172"/>
    </location>
</feature>
<dbReference type="FunFam" id="2.60.40.10:FF:000073">
    <property type="entry name" value="titin isoform X1"/>
    <property type="match status" value="1"/>
</dbReference>
<dbReference type="CDD" id="cd05748">
    <property type="entry name" value="Ig_Titin_like"/>
    <property type="match status" value="4"/>
</dbReference>
<feature type="domain" description="Fibronectin type-III" evidence="5">
    <location>
        <begin position="1879"/>
        <end position="1972"/>
    </location>
</feature>
<dbReference type="InterPro" id="IPR013783">
    <property type="entry name" value="Ig-like_fold"/>
</dbReference>
<evidence type="ECO:0000259" key="5">
    <source>
        <dbReference type="PROSITE" id="PS50853"/>
    </source>
</evidence>
<dbReference type="SMART" id="SM00409">
    <property type="entry name" value="IG"/>
    <property type="match status" value="6"/>
</dbReference>
<sequence>MARASMEIQAPTALIDPKIKDGIAVHAGETFCIDAKIFGTPLPRVKWLKDGKEFNTTTQRMDVLKTLEHTALTVKDCIRVDGGQFVLSLSNVAGKTDIPVHVKVFDRPGPPEGPMKITGVTAEKVTLHWGHPLHDGGASILHYTLEKRVTNRVSWTLVDPEIQHISYKVTKLIPGTEYIFRVKAVNKFGLGEPLESDPVSACCPFKPPSAPSTPEATVITSDTMVLTWIRPEDDGGSEIDGYIMEKRDKEGIRWTKCNKRRLTDTRFRCTGLNEGHSYEFRVSAENSAGVGVPSEPTGYIKACDPLFPPGPPYAPRVTDHSTTSVSLSWTKPIYDGGAAIKGYAVEVKEVAEDAWTTCTPPVGVEETQFTVKRLKENGEYNFRICAINSEGIGEPADVQETVVTSERLEAPEIELDSELRKIVSVRACGTLRLFLQIRGKPEPEVKWSKVEGCLSERAEIEVTNSYTVLVIDSVNRFDTGKYLLTLENASGSKSAFINVQVLDSPSAPERLEVSDITRDSVSLSWEPPIIDGGAKITQYIVEKREAQRRTFTTVTDDCVKNRIRIHDLIEGGIYYFRVLAVNDHGMGLPAETAEPIRVSQPPLPPVKVTAVDVTCNSVSLLWEKPDDDGGSRIKGYLVEMKSKIEDSWTVCTEIRGLQTTIDGLLTGEEYSFRISAINETGKSEPKLLAENVVVKDETMKPIIGLIAKTFSVKAGDDLKIDVPFSGRPEPKVSWQKDGTELKETKRVNILSSNHSSKLTLRNTTREDLGNYHIHLTNVAGSDEATIAVIILDKPGPPAATRVDEVSADYISLSWEPPLYDGGCQITNYVVEKRDTKTTRWQVVSATVANTSIKVPRLTQGTEYQFRIAAENRYGKSHAVESFPVVAQYPFETPGPPTALHVAKATKSFMMVAWKEPANNGGSPIIGYHLEMKESSSISWKKINRRIIAETEFKVTCIEESLLYEFRASAENLAGFGAYSNITEPAAARDPCDPPGNLTVTDITRSSVSLAWSRPENDGGAKVTGYIVERRELPDGCWLKCNFHNLLELFFDISDLTENIQYDFRVTAKNSAGVVSEPSQCTGPVTVKDDVMLPGIVLDDKFKKLVVVKAGDILKINADISGRPRPVITWSKDGEEIEAKARVEIHSTQSTTTLIIRDTIRSDSGKYNVSLQNVAGMSFVSINFKVLDRPGPPTAPLEVTGLMAEKCTLNWRPPQENGGAEVLRYIVEKCETSRINWILMYEDLMATTCKVTNLRKGNEYIFRVRAVNEYGVGEALESEPTEAKDPFTVPAAPTDVEITNITSETMTICWKRPETDGGSSISGYLIEKREKSEMRWVRVNRKPVYDLRVKATNLCEGCEYEYRVYAENAAGLSLPSVPCKLTKAEDPQFFPFPPAKPKVIDSTKTSVTLSWNKPLFDGGATVTGYRVEYKTTEDDDWTVAVYNIEHTEFIIVGLKPDKKYVFVVKSINKIGVSEPSPTSDPQVAEDKVEEPEFDISNDMRKTILVKDGSSFTLTVPFKGKPTPNVTWDKEDVDLRVRSTIHSTDTFTSLTVGEATRDDSGKYTVTLHNVAGKVSFTLNVRVLDSPGPPCRVAVKEVTKSSATVTWDTPENEGGAAVTNYHVDSREVNNKGWTRLTDTCPRLTYKASDLQEGGVYYFRVTGENKYGVGIPAETKYGTMITEKPSPPTKFEVTEVTNESVSLAWGKPECDGGSRIISYRLDALEKGQDKWVKVGVTKNVHFVVNDLKDATEYFFRVRAENHAGFSDPEEMSLPVLVQGELEPPEINMNKFPHNTVHVRAGSNLKCEIPLTGKPVPKVYLSKDDVVLKSTMRFNFEVIPDCLIITLNESTATDSGRYDICASNSSGASRSYVNIVVLDRPSAPVGPVEVCDVTEDSLSLTWLPPCYDGGSPITNYIILKRETTSADWTEVSSSVVKCTIKVMKLKTGLEYQFRIRAENRYGISEYVDTTTVRVDLNYTVPGAPSAPFITSVTRERIMVSWNEPESNGGRPIVGYHLQMKDKNSILWQTVNKSVIRATHFNVQNINAGLIYEFKVAAENSAGCGPLSNVSDAVLAIDACEPPTNVRITHINKTSIRLEWLRPSYDGGSKVTGYLIEIREVDRDRWTKANLTNVSDTYYTVEDLKESEVYEFRVKAKNAAGSVSSPSNTAGPVMCVDTDVSDED</sequence>
<feature type="domain" description="Fibronectin type-III" evidence="5">
    <location>
        <begin position="993"/>
        <end position="1089"/>
    </location>
</feature>
<dbReference type="FunFam" id="2.60.40.10:FF:000031">
    <property type="entry name" value="Myosin-binding protein C, slow type"/>
    <property type="match status" value="2"/>
</dbReference>
<dbReference type="InterPro" id="IPR003961">
    <property type="entry name" value="FN3_dom"/>
</dbReference>
<dbReference type="FunFam" id="2.60.40.10:FF:000135">
    <property type="entry name" value="Titin a"/>
    <property type="match status" value="1"/>
</dbReference>